<organism evidence="9 10">
    <name type="scientific">Curtobacterium salicis</name>
    <dbReference type="NCBI Taxonomy" id="1779862"/>
    <lineage>
        <taxon>Bacteria</taxon>
        <taxon>Bacillati</taxon>
        <taxon>Actinomycetota</taxon>
        <taxon>Actinomycetes</taxon>
        <taxon>Micrococcales</taxon>
        <taxon>Microbacteriaceae</taxon>
        <taxon>Curtobacterium</taxon>
    </lineage>
</organism>
<protein>
    <recommendedName>
        <fullName evidence="6">RNA polymerase sigma factor</fullName>
    </recommendedName>
</protein>
<evidence type="ECO:0000256" key="5">
    <source>
        <dbReference type="ARBA" id="ARBA00023163"/>
    </source>
</evidence>
<name>A0ABX0T327_9MICO</name>
<evidence type="ECO:0000259" key="8">
    <source>
        <dbReference type="Pfam" id="PF08281"/>
    </source>
</evidence>
<evidence type="ECO:0000313" key="9">
    <source>
        <dbReference type="EMBL" id="NII39887.1"/>
    </source>
</evidence>
<dbReference type="InterPro" id="IPR000838">
    <property type="entry name" value="RNA_pol_sigma70_ECF_CS"/>
</dbReference>
<reference evidence="9 10" key="1">
    <citation type="submission" date="2020-03" db="EMBL/GenBank/DDBJ databases">
        <title>Above-ground endophytic microbial communities from plants in different locations in the United States.</title>
        <authorList>
            <person name="Frank C."/>
        </authorList>
    </citation>
    <scope>NUCLEOTIDE SEQUENCE [LARGE SCALE GENOMIC DNA]</scope>
    <source>
        <strain evidence="9 10">WW7</strain>
    </source>
</reference>
<comment type="similarity">
    <text evidence="1 6">Belongs to the sigma-70 factor family. ECF subfamily.</text>
</comment>
<dbReference type="InterPro" id="IPR039425">
    <property type="entry name" value="RNA_pol_sigma-70-like"/>
</dbReference>
<evidence type="ECO:0000259" key="7">
    <source>
        <dbReference type="Pfam" id="PF04542"/>
    </source>
</evidence>
<dbReference type="EMBL" id="JAAOYO010000001">
    <property type="protein sequence ID" value="NII39887.1"/>
    <property type="molecule type" value="Genomic_DNA"/>
</dbReference>
<keyword evidence="3 6" id="KW-0731">Sigma factor</keyword>
<dbReference type="InterPro" id="IPR013325">
    <property type="entry name" value="RNA_pol_sigma_r2"/>
</dbReference>
<dbReference type="PANTHER" id="PTHR43133:SF62">
    <property type="entry name" value="RNA POLYMERASE SIGMA FACTOR SIGZ"/>
    <property type="match status" value="1"/>
</dbReference>
<dbReference type="InterPro" id="IPR014284">
    <property type="entry name" value="RNA_pol_sigma-70_dom"/>
</dbReference>
<keyword evidence="4 6" id="KW-0238">DNA-binding</keyword>
<dbReference type="RefSeq" id="WP_166779020.1">
    <property type="nucleotide sequence ID" value="NZ_JAAOYO010000001.1"/>
</dbReference>
<feature type="domain" description="RNA polymerase sigma-70 region 2" evidence="7">
    <location>
        <begin position="32"/>
        <end position="99"/>
    </location>
</feature>
<dbReference type="Gene3D" id="1.10.10.10">
    <property type="entry name" value="Winged helix-like DNA-binding domain superfamily/Winged helix DNA-binding domain"/>
    <property type="match status" value="1"/>
</dbReference>
<dbReference type="Pfam" id="PF08281">
    <property type="entry name" value="Sigma70_r4_2"/>
    <property type="match status" value="1"/>
</dbReference>
<dbReference type="InterPro" id="IPR007627">
    <property type="entry name" value="RNA_pol_sigma70_r2"/>
</dbReference>
<evidence type="ECO:0000256" key="2">
    <source>
        <dbReference type="ARBA" id="ARBA00023015"/>
    </source>
</evidence>
<dbReference type="CDD" id="cd06171">
    <property type="entry name" value="Sigma70_r4"/>
    <property type="match status" value="1"/>
</dbReference>
<dbReference type="PANTHER" id="PTHR43133">
    <property type="entry name" value="RNA POLYMERASE ECF-TYPE SIGMA FACTO"/>
    <property type="match status" value="1"/>
</dbReference>
<gene>
    <name evidence="9" type="ORF">E9228_000506</name>
</gene>
<keyword evidence="10" id="KW-1185">Reference proteome</keyword>
<dbReference type="Proteomes" id="UP001318300">
    <property type="component" value="Unassembled WGS sequence"/>
</dbReference>
<evidence type="ECO:0000313" key="10">
    <source>
        <dbReference type="Proteomes" id="UP001318300"/>
    </source>
</evidence>
<evidence type="ECO:0000256" key="6">
    <source>
        <dbReference type="RuleBase" id="RU000716"/>
    </source>
</evidence>
<dbReference type="SUPFAM" id="SSF88946">
    <property type="entry name" value="Sigma2 domain of RNA polymerase sigma factors"/>
    <property type="match status" value="1"/>
</dbReference>
<dbReference type="Pfam" id="PF04542">
    <property type="entry name" value="Sigma70_r2"/>
    <property type="match status" value="1"/>
</dbReference>
<dbReference type="InterPro" id="IPR013324">
    <property type="entry name" value="RNA_pol_sigma_r3/r4-like"/>
</dbReference>
<evidence type="ECO:0000256" key="3">
    <source>
        <dbReference type="ARBA" id="ARBA00023082"/>
    </source>
</evidence>
<dbReference type="SUPFAM" id="SSF88659">
    <property type="entry name" value="Sigma3 and sigma4 domains of RNA polymerase sigma factors"/>
    <property type="match status" value="1"/>
</dbReference>
<dbReference type="NCBIfam" id="TIGR02937">
    <property type="entry name" value="sigma70-ECF"/>
    <property type="match status" value="1"/>
</dbReference>
<sequence length="188" mass="20986">MTSTQTDDSARDDAALADAFGTGDEAVLRAVYERWSTLVHTLALRSLGDVAAAEDVTQQVFVRAWRSRHTYRPDQAPLGAWLVGITRNCIADAFAERTRHARLASAVADQERTVPPTHDTTDGLAERVLVAGELDRLEEVPRTVMRLAFYEELSHREIAERLGLPLGTVKSHIRRSLARLRTRLEVTE</sequence>
<comment type="caution">
    <text evidence="9">The sequence shown here is derived from an EMBL/GenBank/DDBJ whole genome shotgun (WGS) entry which is preliminary data.</text>
</comment>
<evidence type="ECO:0000256" key="4">
    <source>
        <dbReference type="ARBA" id="ARBA00023125"/>
    </source>
</evidence>
<dbReference type="PROSITE" id="PS01063">
    <property type="entry name" value="SIGMA70_ECF"/>
    <property type="match status" value="1"/>
</dbReference>
<proteinExistence type="inferred from homology"/>
<dbReference type="InterPro" id="IPR036388">
    <property type="entry name" value="WH-like_DNA-bd_sf"/>
</dbReference>
<keyword evidence="5 6" id="KW-0804">Transcription</keyword>
<feature type="domain" description="RNA polymerase sigma factor 70 region 4 type 2" evidence="8">
    <location>
        <begin position="134"/>
        <end position="180"/>
    </location>
</feature>
<accession>A0ABX0T327</accession>
<evidence type="ECO:0000256" key="1">
    <source>
        <dbReference type="ARBA" id="ARBA00010641"/>
    </source>
</evidence>
<dbReference type="InterPro" id="IPR013249">
    <property type="entry name" value="RNA_pol_sigma70_r4_t2"/>
</dbReference>
<keyword evidence="2 6" id="KW-0805">Transcription regulation</keyword>
<dbReference type="Gene3D" id="1.10.1740.10">
    <property type="match status" value="1"/>
</dbReference>